<gene>
    <name evidence="2" type="ORF">L596_015763</name>
</gene>
<evidence type="ECO:0000313" key="2">
    <source>
        <dbReference type="EMBL" id="TKR81974.1"/>
    </source>
</evidence>
<dbReference type="OrthoDB" id="4142200at2759"/>
<reference evidence="2 3" key="2">
    <citation type="journal article" date="2019" name="G3 (Bethesda)">
        <title>Hybrid Assembly of the Genome of the Entomopathogenic Nematode Steinernema carpocapsae Identifies the X-Chromosome.</title>
        <authorList>
            <person name="Serra L."/>
            <person name="Macchietto M."/>
            <person name="Macias-Munoz A."/>
            <person name="McGill C.J."/>
            <person name="Rodriguez I.M."/>
            <person name="Rodriguez B."/>
            <person name="Murad R."/>
            <person name="Mortazavi A."/>
        </authorList>
    </citation>
    <scope>NUCLEOTIDE SEQUENCE [LARGE SCALE GENOMIC DNA]</scope>
    <source>
        <strain evidence="2 3">ALL</strain>
    </source>
</reference>
<protein>
    <submittedName>
        <fullName evidence="2">Uncharacterized protein</fullName>
    </submittedName>
</protein>
<feature type="compositionally biased region" description="Polar residues" evidence="1">
    <location>
        <begin position="1"/>
        <end position="10"/>
    </location>
</feature>
<evidence type="ECO:0000313" key="3">
    <source>
        <dbReference type="Proteomes" id="UP000298663"/>
    </source>
</evidence>
<dbReference type="AlphaFoldDB" id="A0A4U5NGL1"/>
<feature type="compositionally biased region" description="Polar residues" evidence="1">
    <location>
        <begin position="44"/>
        <end position="69"/>
    </location>
</feature>
<feature type="region of interest" description="Disordered" evidence="1">
    <location>
        <begin position="1"/>
        <end position="69"/>
    </location>
</feature>
<name>A0A4U5NGL1_STECR</name>
<keyword evidence="3" id="KW-1185">Reference proteome</keyword>
<organism evidence="2 3">
    <name type="scientific">Steinernema carpocapsae</name>
    <name type="common">Entomopathogenic nematode</name>
    <dbReference type="NCBI Taxonomy" id="34508"/>
    <lineage>
        <taxon>Eukaryota</taxon>
        <taxon>Metazoa</taxon>
        <taxon>Ecdysozoa</taxon>
        <taxon>Nematoda</taxon>
        <taxon>Chromadorea</taxon>
        <taxon>Rhabditida</taxon>
        <taxon>Tylenchina</taxon>
        <taxon>Panagrolaimomorpha</taxon>
        <taxon>Strongyloidoidea</taxon>
        <taxon>Steinernematidae</taxon>
        <taxon>Steinernema</taxon>
    </lineage>
</organism>
<evidence type="ECO:0000256" key="1">
    <source>
        <dbReference type="SAM" id="MobiDB-lite"/>
    </source>
</evidence>
<feature type="compositionally biased region" description="Basic and acidic residues" evidence="1">
    <location>
        <begin position="28"/>
        <end position="41"/>
    </location>
</feature>
<accession>A0A4U5NGL1</accession>
<proteinExistence type="predicted"/>
<comment type="caution">
    <text evidence="2">The sequence shown here is derived from an EMBL/GenBank/DDBJ whole genome shotgun (WGS) entry which is preliminary data.</text>
</comment>
<reference evidence="2 3" key="1">
    <citation type="journal article" date="2015" name="Genome Biol.">
        <title>Comparative genomics of Steinernema reveals deeply conserved gene regulatory networks.</title>
        <authorList>
            <person name="Dillman A.R."/>
            <person name="Macchietto M."/>
            <person name="Porter C.F."/>
            <person name="Rogers A."/>
            <person name="Williams B."/>
            <person name="Antoshechkin I."/>
            <person name="Lee M.M."/>
            <person name="Goodwin Z."/>
            <person name="Lu X."/>
            <person name="Lewis E.E."/>
            <person name="Goodrich-Blair H."/>
            <person name="Stock S.P."/>
            <person name="Adams B.J."/>
            <person name="Sternberg P.W."/>
            <person name="Mortazavi A."/>
        </authorList>
    </citation>
    <scope>NUCLEOTIDE SEQUENCE [LARGE SCALE GENOMIC DNA]</scope>
    <source>
        <strain evidence="2 3">ALL</strain>
    </source>
</reference>
<dbReference type="EMBL" id="AZBU02000004">
    <property type="protein sequence ID" value="TKR81974.1"/>
    <property type="molecule type" value="Genomic_DNA"/>
</dbReference>
<dbReference type="Proteomes" id="UP000298663">
    <property type="component" value="Unassembled WGS sequence"/>
</dbReference>
<sequence>MQSFVSNGSGEYQPLLEGGQPGAEGGVFEDRVMEEIDDRRSVRSAHSTTSPRSIRSRNFSYHQYLSVPT</sequence>